<evidence type="ECO:0000313" key="1">
    <source>
        <dbReference type="EMBL" id="KAJ7669609.1"/>
    </source>
</evidence>
<organism evidence="1 2">
    <name type="scientific">Mycena rosella</name>
    <name type="common">Pink bonnet</name>
    <name type="synonym">Agaricus rosellus</name>
    <dbReference type="NCBI Taxonomy" id="1033263"/>
    <lineage>
        <taxon>Eukaryota</taxon>
        <taxon>Fungi</taxon>
        <taxon>Dikarya</taxon>
        <taxon>Basidiomycota</taxon>
        <taxon>Agaricomycotina</taxon>
        <taxon>Agaricomycetes</taxon>
        <taxon>Agaricomycetidae</taxon>
        <taxon>Agaricales</taxon>
        <taxon>Marasmiineae</taxon>
        <taxon>Mycenaceae</taxon>
        <taxon>Mycena</taxon>
    </lineage>
</organism>
<gene>
    <name evidence="1" type="ORF">B0H17DRAFT_1209677</name>
</gene>
<keyword evidence="2" id="KW-1185">Reference proteome</keyword>
<accession>A0AAD7CY06</accession>
<evidence type="ECO:0000313" key="2">
    <source>
        <dbReference type="Proteomes" id="UP001221757"/>
    </source>
</evidence>
<dbReference type="AlphaFoldDB" id="A0AAD7CY06"/>
<dbReference type="Proteomes" id="UP001221757">
    <property type="component" value="Unassembled WGS sequence"/>
</dbReference>
<proteinExistence type="predicted"/>
<name>A0AAD7CY06_MYCRO</name>
<reference evidence="1" key="1">
    <citation type="submission" date="2023-03" db="EMBL/GenBank/DDBJ databases">
        <title>Massive genome expansion in bonnet fungi (Mycena s.s.) driven by repeated elements and novel gene families across ecological guilds.</title>
        <authorList>
            <consortium name="Lawrence Berkeley National Laboratory"/>
            <person name="Harder C.B."/>
            <person name="Miyauchi S."/>
            <person name="Viragh M."/>
            <person name="Kuo A."/>
            <person name="Thoen E."/>
            <person name="Andreopoulos B."/>
            <person name="Lu D."/>
            <person name="Skrede I."/>
            <person name="Drula E."/>
            <person name="Henrissat B."/>
            <person name="Morin E."/>
            <person name="Kohler A."/>
            <person name="Barry K."/>
            <person name="LaButti K."/>
            <person name="Morin E."/>
            <person name="Salamov A."/>
            <person name="Lipzen A."/>
            <person name="Mereny Z."/>
            <person name="Hegedus B."/>
            <person name="Baldrian P."/>
            <person name="Stursova M."/>
            <person name="Weitz H."/>
            <person name="Taylor A."/>
            <person name="Grigoriev I.V."/>
            <person name="Nagy L.G."/>
            <person name="Martin F."/>
            <person name="Kauserud H."/>
        </authorList>
    </citation>
    <scope>NUCLEOTIDE SEQUENCE</scope>
    <source>
        <strain evidence="1">CBHHK067</strain>
    </source>
</reference>
<sequence>MLDASDADFKHIFLRQIEVGPNRPVRANEWSSQSVSTHGTFLYYQLGGGPMLLSITNQRSTTSPVQIPTRHLTRPHGPDSWEFHKTLEEDFNAVVKIHGLLGDLQLYVFDPAALHSIVVKD</sequence>
<dbReference type="EMBL" id="JARKIE010000187">
    <property type="protein sequence ID" value="KAJ7669609.1"/>
    <property type="molecule type" value="Genomic_DNA"/>
</dbReference>
<comment type="caution">
    <text evidence="1">The sequence shown here is derived from an EMBL/GenBank/DDBJ whole genome shotgun (WGS) entry which is preliminary data.</text>
</comment>
<protein>
    <submittedName>
        <fullName evidence="1">Uncharacterized protein</fullName>
    </submittedName>
</protein>